<feature type="region of interest" description="Disordered" evidence="1">
    <location>
        <begin position="1"/>
        <end position="31"/>
    </location>
</feature>
<gene>
    <name evidence="2" type="ORF">E2562_015465</name>
</gene>
<sequence>MTAEGRGGRRQFADGDSARGSDAGGSGSSDLCDGDLSIPRGHVTIAFSPLGVCRLGLLDGVHGCSTTSAVAG</sequence>
<evidence type="ECO:0000313" key="2">
    <source>
        <dbReference type="EMBL" id="KAF0892401.1"/>
    </source>
</evidence>
<dbReference type="Proteomes" id="UP000479710">
    <property type="component" value="Unassembled WGS sequence"/>
</dbReference>
<evidence type="ECO:0000256" key="1">
    <source>
        <dbReference type="SAM" id="MobiDB-lite"/>
    </source>
</evidence>
<accession>A0A6G1BX76</accession>
<proteinExistence type="predicted"/>
<comment type="caution">
    <text evidence="2">The sequence shown here is derived from an EMBL/GenBank/DDBJ whole genome shotgun (WGS) entry which is preliminary data.</text>
</comment>
<keyword evidence="3" id="KW-1185">Reference proteome</keyword>
<evidence type="ECO:0000313" key="3">
    <source>
        <dbReference type="Proteomes" id="UP000479710"/>
    </source>
</evidence>
<organism evidence="2 3">
    <name type="scientific">Oryza meyeriana var. granulata</name>
    <dbReference type="NCBI Taxonomy" id="110450"/>
    <lineage>
        <taxon>Eukaryota</taxon>
        <taxon>Viridiplantae</taxon>
        <taxon>Streptophyta</taxon>
        <taxon>Embryophyta</taxon>
        <taxon>Tracheophyta</taxon>
        <taxon>Spermatophyta</taxon>
        <taxon>Magnoliopsida</taxon>
        <taxon>Liliopsida</taxon>
        <taxon>Poales</taxon>
        <taxon>Poaceae</taxon>
        <taxon>BOP clade</taxon>
        <taxon>Oryzoideae</taxon>
        <taxon>Oryzeae</taxon>
        <taxon>Oryzinae</taxon>
        <taxon>Oryza</taxon>
        <taxon>Oryza meyeriana</taxon>
    </lineage>
</organism>
<reference evidence="2 3" key="1">
    <citation type="submission" date="2019-11" db="EMBL/GenBank/DDBJ databases">
        <title>Whole genome sequence of Oryza granulata.</title>
        <authorList>
            <person name="Li W."/>
        </authorList>
    </citation>
    <scope>NUCLEOTIDE SEQUENCE [LARGE SCALE GENOMIC DNA]</scope>
    <source>
        <strain evidence="3">cv. Menghai</strain>
        <tissue evidence="2">Leaf</tissue>
    </source>
</reference>
<dbReference type="EMBL" id="SPHZ02000011">
    <property type="protein sequence ID" value="KAF0892401.1"/>
    <property type="molecule type" value="Genomic_DNA"/>
</dbReference>
<dbReference type="AlphaFoldDB" id="A0A6G1BX76"/>
<name>A0A6G1BX76_9ORYZ</name>
<protein>
    <submittedName>
        <fullName evidence="2">Uncharacterized protein</fullName>
    </submittedName>
</protein>